<dbReference type="AlphaFoldDB" id="A0A5C5Z4X0"/>
<dbReference type="UniPathway" id="UPA00252"/>
<dbReference type="OrthoDB" id="9805195at2"/>
<comment type="similarity">
    <text evidence="6">Belongs to the protoporphyrinogen/coproporphyrinogen oxidase family. Coproporphyrinogen III oxidase subfamily.</text>
</comment>
<keyword evidence="6" id="KW-0963">Cytoplasm</keyword>
<reference evidence="8 9" key="1">
    <citation type="submission" date="2019-02" db="EMBL/GenBank/DDBJ databases">
        <title>Deep-cultivation of Planctomycetes and their phenomic and genomic characterization uncovers novel biology.</title>
        <authorList>
            <person name="Wiegand S."/>
            <person name="Jogler M."/>
            <person name="Boedeker C."/>
            <person name="Pinto D."/>
            <person name="Vollmers J."/>
            <person name="Rivas-Marin E."/>
            <person name="Kohn T."/>
            <person name="Peeters S.H."/>
            <person name="Heuer A."/>
            <person name="Rast P."/>
            <person name="Oberbeckmann S."/>
            <person name="Bunk B."/>
            <person name="Jeske O."/>
            <person name="Meyerdierks A."/>
            <person name="Storesund J.E."/>
            <person name="Kallscheuer N."/>
            <person name="Luecker S."/>
            <person name="Lage O.M."/>
            <person name="Pohl T."/>
            <person name="Merkel B.J."/>
            <person name="Hornburger P."/>
            <person name="Mueller R.-W."/>
            <person name="Bruemmer F."/>
            <person name="Labrenz M."/>
            <person name="Spormann A.M."/>
            <person name="Op Den Camp H."/>
            <person name="Overmann J."/>
            <person name="Amann R."/>
            <person name="Jetten M.S.M."/>
            <person name="Mascher T."/>
            <person name="Medema M.H."/>
            <person name="Devos D.P."/>
            <person name="Kaster A.-K."/>
            <person name="Ovreas L."/>
            <person name="Rohde M."/>
            <person name="Galperin M.Y."/>
            <person name="Jogler C."/>
        </authorList>
    </citation>
    <scope>NUCLEOTIDE SEQUENCE [LARGE SCALE GENOMIC DNA]</scope>
    <source>
        <strain evidence="8 9">CA13</strain>
    </source>
</reference>
<keyword evidence="3 6" id="KW-0274">FAD</keyword>
<protein>
    <recommendedName>
        <fullName evidence="6">Coproporphyrinogen III oxidase</fullName>
        <ecNumber evidence="6">1.3.3.15</ecNumber>
    </recommendedName>
</protein>
<dbReference type="InterPro" id="IPR004572">
    <property type="entry name" value="Protoporphyrinogen_oxidase"/>
</dbReference>
<evidence type="ECO:0000256" key="6">
    <source>
        <dbReference type="RuleBase" id="RU364052"/>
    </source>
</evidence>
<organism evidence="8 9">
    <name type="scientific">Novipirellula herctigrandis</name>
    <dbReference type="NCBI Taxonomy" id="2527986"/>
    <lineage>
        <taxon>Bacteria</taxon>
        <taxon>Pseudomonadati</taxon>
        <taxon>Planctomycetota</taxon>
        <taxon>Planctomycetia</taxon>
        <taxon>Pirellulales</taxon>
        <taxon>Pirellulaceae</taxon>
        <taxon>Novipirellula</taxon>
    </lineage>
</organism>
<dbReference type="PANTHER" id="PTHR42923:SF3">
    <property type="entry name" value="PROTOPORPHYRINOGEN OXIDASE"/>
    <property type="match status" value="1"/>
</dbReference>
<evidence type="ECO:0000256" key="3">
    <source>
        <dbReference type="ARBA" id="ARBA00022827"/>
    </source>
</evidence>
<evidence type="ECO:0000256" key="2">
    <source>
        <dbReference type="ARBA" id="ARBA00022630"/>
    </source>
</evidence>
<dbReference type="Proteomes" id="UP000315010">
    <property type="component" value="Unassembled WGS sequence"/>
</dbReference>
<dbReference type="Gene3D" id="3.90.660.20">
    <property type="entry name" value="Protoporphyrinogen oxidase, mitochondrial, domain 2"/>
    <property type="match status" value="1"/>
</dbReference>
<evidence type="ECO:0000259" key="7">
    <source>
        <dbReference type="Pfam" id="PF01593"/>
    </source>
</evidence>
<comment type="catalytic activity">
    <reaction evidence="6">
        <text>coproporphyrinogen III + 3 O2 = coproporphyrin III + 3 H2O2</text>
        <dbReference type="Rhea" id="RHEA:43436"/>
        <dbReference type="ChEBI" id="CHEBI:15379"/>
        <dbReference type="ChEBI" id="CHEBI:16240"/>
        <dbReference type="ChEBI" id="CHEBI:57309"/>
        <dbReference type="ChEBI" id="CHEBI:131725"/>
        <dbReference type="EC" id="1.3.3.15"/>
    </reaction>
</comment>
<comment type="subcellular location">
    <subcellularLocation>
        <location evidence="6">Cytoplasm</location>
    </subcellularLocation>
</comment>
<dbReference type="RefSeq" id="WP_146398855.1">
    <property type="nucleotide sequence ID" value="NZ_SJPJ01000001.1"/>
</dbReference>
<dbReference type="PANTHER" id="PTHR42923">
    <property type="entry name" value="PROTOPORPHYRINOGEN OXIDASE"/>
    <property type="match status" value="1"/>
</dbReference>
<dbReference type="Gene3D" id="3.50.50.60">
    <property type="entry name" value="FAD/NAD(P)-binding domain"/>
    <property type="match status" value="1"/>
</dbReference>
<dbReference type="InterPro" id="IPR036188">
    <property type="entry name" value="FAD/NAD-bd_sf"/>
</dbReference>
<comment type="function">
    <text evidence="6">Involved in coproporphyrin-dependent heme b biosynthesis. Catalyzes the oxidation of coproporphyrinogen III to coproporphyrin III.</text>
</comment>
<dbReference type="Gene3D" id="1.10.3110.10">
    <property type="entry name" value="protoporphyrinogen ix oxidase, domain 3"/>
    <property type="match status" value="1"/>
</dbReference>
<dbReference type="SUPFAM" id="SSF54373">
    <property type="entry name" value="FAD-linked reductases, C-terminal domain"/>
    <property type="match status" value="1"/>
</dbReference>
<dbReference type="InterPro" id="IPR050464">
    <property type="entry name" value="Zeta_carotene_desat/Oxidored"/>
</dbReference>
<accession>A0A5C5Z4X0</accession>
<comment type="caution">
    <text evidence="8">The sequence shown here is derived from an EMBL/GenBank/DDBJ whole genome shotgun (WGS) entry which is preliminary data.</text>
</comment>
<evidence type="ECO:0000256" key="1">
    <source>
        <dbReference type="ARBA" id="ARBA00001974"/>
    </source>
</evidence>
<dbReference type="NCBIfam" id="TIGR00562">
    <property type="entry name" value="proto_IX_ox"/>
    <property type="match status" value="1"/>
</dbReference>
<dbReference type="EC" id="1.3.3.15" evidence="6"/>
<dbReference type="EMBL" id="SJPJ01000001">
    <property type="protein sequence ID" value="TWT82382.1"/>
    <property type="molecule type" value="Genomic_DNA"/>
</dbReference>
<dbReference type="Pfam" id="PF01593">
    <property type="entry name" value="Amino_oxidase"/>
    <property type="match status" value="1"/>
</dbReference>
<proteinExistence type="inferred from homology"/>
<name>A0A5C5Z4X0_9BACT</name>
<dbReference type="InterPro" id="IPR002937">
    <property type="entry name" value="Amino_oxidase"/>
</dbReference>
<dbReference type="SUPFAM" id="SSF51905">
    <property type="entry name" value="FAD/NAD(P)-binding domain"/>
    <property type="match status" value="1"/>
</dbReference>
<keyword evidence="9" id="KW-1185">Reference proteome</keyword>
<evidence type="ECO:0000313" key="8">
    <source>
        <dbReference type="EMBL" id="TWT82382.1"/>
    </source>
</evidence>
<comment type="cofactor">
    <cofactor evidence="1 6">
        <name>FAD</name>
        <dbReference type="ChEBI" id="CHEBI:57692"/>
    </cofactor>
</comment>
<comment type="pathway">
    <text evidence="6">Porphyrin-containing compound metabolism; protoheme biosynthesis.</text>
</comment>
<sequence length="489" mass="53325">MRRRVAVIGGGVSGLAAAHHLLEIDPDIDVLLLEASDRLGGVIETVKQDGFLIESAADNFITTPPTAVKLCERIGLGNDLIGTSPTGRKAMVVSHGRLEPIPEGFLIMAPSRIWPLASTRTLGMFGKLRAGWEYFVPRKYREDDESLSAFVTRRFGKELFDRLVQPLVGGIYTADPEKLSVAATMPRFLEMEREHGSLIRAMLKAKKGKPKEKTSGARYGQFAALRGGMFSLIDALTERLPENTIRLDSPVTTIRANGPNNNVRWTIQIGGKNPTSVDVDGVIVATPARHAASMLREVDSKIADELSQIEYASCAVLSMGFRRDQIRHPLNAFGFVVPIVENRKILSCSFSSIKYEGRAPQDHVLLRVYIGGACQSELLEKSDSELIKIAKSELADLIGLQGDPLFERMSLQRQAMPQYHVGHCDRATLINRRLESFATLGLAGNSLNGVGVPGCIDSGEIAARRVTNAFAEADASANVDQPAIESSHQ</sequence>
<dbReference type="GO" id="GO:0004729">
    <property type="term" value="F:oxygen-dependent protoporphyrinogen oxidase activity"/>
    <property type="evidence" value="ECO:0007669"/>
    <property type="project" value="UniProtKB-UniRule"/>
</dbReference>
<evidence type="ECO:0000256" key="5">
    <source>
        <dbReference type="ARBA" id="ARBA00023133"/>
    </source>
</evidence>
<dbReference type="GO" id="GO:0006783">
    <property type="term" value="P:heme biosynthetic process"/>
    <property type="evidence" value="ECO:0007669"/>
    <property type="project" value="UniProtKB-UniRule"/>
</dbReference>
<keyword evidence="4 6" id="KW-0560">Oxidoreductase</keyword>
<keyword evidence="2 6" id="KW-0285">Flavoprotein</keyword>
<evidence type="ECO:0000313" key="9">
    <source>
        <dbReference type="Proteomes" id="UP000315010"/>
    </source>
</evidence>
<evidence type="ECO:0000256" key="4">
    <source>
        <dbReference type="ARBA" id="ARBA00023002"/>
    </source>
</evidence>
<dbReference type="GO" id="GO:0005737">
    <property type="term" value="C:cytoplasm"/>
    <property type="evidence" value="ECO:0007669"/>
    <property type="project" value="UniProtKB-SubCell"/>
</dbReference>
<feature type="domain" description="Amine oxidase" evidence="7">
    <location>
        <begin position="12"/>
        <end position="466"/>
    </location>
</feature>
<gene>
    <name evidence="8" type="primary">hemY</name>
    <name evidence="8" type="ORF">CA13_38450</name>
</gene>
<keyword evidence="5 6" id="KW-0350">Heme biosynthesis</keyword>